<evidence type="ECO:0000313" key="6">
    <source>
        <dbReference type="EMBL" id="PJZ07114.1"/>
    </source>
</evidence>
<dbReference type="Proteomes" id="UP000232062">
    <property type="component" value="Unassembled WGS sequence"/>
</dbReference>
<sequence>MTMTPSEMLLSASSVLSSTLNRYSLQIPACNSVIDVESLNGTEALSANYHYDVLFTSPDKDISPEQMLRKSVTLTMGTGSLLEPESQKVVHGFITDFRRLTGSADQVSYLIIIEPRFALLDKQYRSHRFFVNKSVPEVVGQILDEHGFQGWEYEFSLKHNYPRRDQINQYQESDLKFIQRLLSEIGIYYYFTLQPDTQTEVIRFGDAQSAYFDQKSLPLNSPSGLEDNAQESVWNLNLTHSVVEAGVIAKDYNHREAQRVLRSVKADMTRGDGENISYGEVYHYRPRHPYSGDKFAPETETANFYARLDHERFLARQTLISGICNDAFISPGHVLSVTETGIPTLPAQLQSPVLITQINVSASRRSAFQATLNAVPYSETLCWRPALLARPKVSGTMTARVTSAKDNDIYAWQDASGLYRVVFDADEEDRERGLESMPVRLAKPYGGDMYGFHFPLIQGTEVAIAFREGDPDQPYIAHALHDSRHVDHVTEKNSTRNIIRTAGLNKLRMEDKRGEEHIKLSTEYGGKTQLNLGHNVDASGKLRGEGAELRTDKHIAVRGGAGLFISADKQPKALGPILEMQAAMERLKQSAEQMDSLSKDAQSAKAEPAQIEAQLSFMREQIKELKEAVAVLSAPEGIALTSGKHLQLAARQNLTFSAGADTDIGIVKRLFVGVGQGMSLFVRKLGIKLIANQGPVTIQAQNDQLQLLARQGLEITSTEDEIHIVAKKKIVLNAGGSYITLDPYKIELGTNGDCNIKAADFAYSEPANMDASHPEYPALQENVKQSLRLHIPQAPNAPEISWAGMPYSLFADGSLVKSGVLDKSGQLPIDHQVVTREYTLEMANGVRYQIPVVDAYSNPEQGKLANLGFHHHPSMASSDINTPDTHTAHRMTYARLLGNVNDKDEA</sequence>
<dbReference type="NCBIfam" id="TIGR01646">
    <property type="entry name" value="vgr_GE"/>
    <property type="match status" value="1"/>
</dbReference>
<dbReference type="SUPFAM" id="SSF69255">
    <property type="entry name" value="gp5 N-terminal domain-like"/>
    <property type="match status" value="1"/>
</dbReference>
<reference evidence="6 7" key="1">
    <citation type="submission" date="2017-11" db="EMBL/GenBank/DDBJ databases">
        <title>The genome sequence of Pantoea rodasii DSM 26611.</title>
        <authorList>
            <person name="Gao J."/>
            <person name="Mao X."/>
            <person name="Sun J."/>
        </authorList>
    </citation>
    <scope>NUCLEOTIDE SEQUENCE [LARGE SCALE GENOMIC DNA]</scope>
    <source>
        <strain evidence="6 7">DSM 26611</strain>
    </source>
</reference>
<dbReference type="InterPro" id="IPR028244">
    <property type="entry name" value="T6SS_Rhs_Vgr_dom"/>
</dbReference>
<organism evidence="6 7">
    <name type="scientific">Pantoea rodasii</name>
    <dbReference type="NCBI Taxonomy" id="1076549"/>
    <lineage>
        <taxon>Bacteria</taxon>
        <taxon>Pseudomonadati</taxon>
        <taxon>Pseudomonadota</taxon>
        <taxon>Gammaproteobacteria</taxon>
        <taxon>Enterobacterales</taxon>
        <taxon>Erwiniaceae</taxon>
        <taxon>Pantoea</taxon>
    </lineage>
</organism>
<dbReference type="STRING" id="1076549.HA45_18540"/>
<evidence type="ECO:0000256" key="1">
    <source>
        <dbReference type="ARBA" id="ARBA00005558"/>
    </source>
</evidence>
<dbReference type="Gene3D" id="2.30.110.50">
    <property type="match status" value="1"/>
</dbReference>
<dbReference type="InterPro" id="IPR037026">
    <property type="entry name" value="Vgr_OB-fold_dom_sf"/>
</dbReference>
<dbReference type="NCBIfam" id="TIGR03361">
    <property type="entry name" value="VI_Rhs_Vgr"/>
    <property type="match status" value="1"/>
</dbReference>
<dbReference type="InterPro" id="IPR018769">
    <property type="entry name" value="VgrG2_DUF2345"/>
</dbReference>
<dbReference type="InterPro" id="IPR017847">
    <property type="entry name" value="T6SS_RhsGE_Vgr_subset"/>
</dbReference>
<accession>A0A2M9WHU1</accession>
<evidence type="ECO:0000313" key="7">
    <source>
        <dbReference type="Proteomes" id="UP000232062"/>
    </source>
</evidence>
<evidence type="ECO:0000259" key="3">
    <source>
        <dbReference type="Pfam" id="PF04717"/>
    </source>
</evidence>
<comment type="similarity">
    <text evidence="1">Belongs to the VgrG protein family.</text>
</comment>
<dbReference type="Pfam" id="PF05954">
    <property type="entry name" value="Phage_GPD"/>
    <property type="match status" value="1"/>
</dbReference>
<dbReference type="Gene3D" id="3.55.50.10">
    <property type="entry name" value="Baseplate protein-like domains"/>
    <property type="match status" value="1"/>
</dbReference>
<comment type="caution">
    <text evidence="6">The sequence shown here is derived from an EMBL/GenBank/DDBJ whole genome shotgun (WGS) entry which is preliminary data.</text>
</comment>
<keyword evidence="7" id="KW-1185">Reference proteome</keyword>
<dbReference type="SUPFAM" id="SSF69279">
    <property type="entry name" value="Phage tail proteins"/>
    <property type="match status" value="2"/>
</dbReference>
<dbReference type="OrthoDB" id="6710627at2"/>
<proteinExistence type="inferred from homology"/>
<dbReference type="Gene3D" id="4.10.220.110">
    <property type="match status" value="1"/>
</dbReference>
<gene>
    <name evidence="6" type="ORF">PRCB_03635</name>
</gene>
<keyword evidence="2" id="KW-0175">Coiled coil</keyword>
<dbReference type="Pfam" id="PF10106">
    <property type="entry name" value="DUF2345"/>
    <property type="match status" value="1"/>
</dbReference>
<feature type="coiled-coil region" evidence="2">
    <location>
        <begin position="577"/>
        <end position="607"/>
    </location>
</feature>
<evidence type="ECO:0000259" key="4">
    <source>
        <dbReference type="Pfam" id="PF10106"/>
    </source>
</evidence>
<protein>
    <submittedName>
        <fullName evidence="6">Type VI secretion system tip protein VgrG</fullName>
    </submittedName>
</protein>
<dbReference type="AlphaFoldDB" id="A0A2M9WHU1"/>
<evidence type="ECO:0000256" key="2">
    <source>
        <dbReference type="SAM" id="Coils"/>
    </source>
</evidence>
<evidence type="ECO:0000259" key="5">
    <source>
        <dbReference type="Pfam" id="PF13296"/>
    </source>
</evidence>
<feature type="domain" description="Putative type VI secretion system Rhs element associated Vgr" evidence="5">
    <location>
        <begin position="500"/>
        <end position="601"/>
    </location>
</feature>
<dbReference type="InterPro" id="IPR006531">
    <property type="entry name" value="Gp5/Vgr_OB"/>
</dbReference>
<dbReference type="Gene3D" id="2.40.50.230">
    <property type="entry name" value="Gp5 N-terminal domain"/>
    <property type="match status" value="1"/>
</dbReference>
<name>A0A2M9WHU1_9GAMM</name>
<feature type="domain" description="Gp5/Type VI secretion system Vgr protein OB-fold" evidence="3">
    <location>
        <begin position="414"/>
        <end position="480"/>
    </location>
</feature>
<dbReference type="Pfam" id="PF13296">
    <property type="entry name" value="T6SS_Vgr"/>
    <property type="match status" value="1"/>
</dbReference>
<feature type="domain" description="DUF2345" evidence="4">
    <location>
        <begin position="620"/>
        <end position="767"/>
    </location>
</feature>
<dbReference type="EMBL" id="PIQI01000009">
    <property type="protein sequence ID" value="PJZ07114.1"/>
    <property type="molecule type" value="Genomic_DNA"/>
</dbReference>
<dbReference type="Pfam" id="PF04717">
    <property type="entry name" value="Phage_base_V"/>
    <property type="match status" value="1"/>
</dbReference>
<dbReference type="InterPro" id="IPR006533">
    <property type="entry name" value="T6SS_Vgr_RhsGE"/>
</dbReference>